<evidence type="ECO:0000256" key="2">
    <source>
        <dbReference type="ARBA" id="ARBA00011370"/>
    </source>
</evidence>
<evidence type="ECO:0000259" key="5">
    <source>
        <dbReference type="PROSITE" id="PS50290"/>
    </source>
</evidence>
<evidence type="ECO:0008006" key="10">
    <source>
        <dbReference type="Google" id="ProtNLM"/>
    </source>
</evidence>
<feature type="region of interest" description="Disordered" evidence="4">
    <location>
        <begin position="2056"/>
        <end position="2087"/>
    </location>
</feature>
<dbReference type="Pfam" id="PF20175">
    <property type="entry name" value="Tra1_central"/>
    <property type="match status" value="1"/>
</dbReference>
<comment type="function">
    <text evidence="3">Serine/threonine protein kinase which activates checkpoint signaling upon genotoxic stresses such as ionizing radiation (IR), ultraviolet light (UV), or DNA replication stalling, thereby acting as a DNA damage sensor. Recognizes the substrate consensus sequence [ST]-Q. Phosphorylates histone H2A to form H2AS128ph (gamma-H2A) at sites of DNA damage, involved in the regulation of DNA damage response mechanism. Required for the control of telomere length and genome stability.</text>
</comment>
<dbReference type="CDD" id="cd05163">
    <property type="entry name" value="PIKK_TRRAP"/>
    <property type="match status" value="1"/>
</dbReference>
<feature type="compositionally biased region" description="Low complexity" evidence="4">
    <location>
        <begin position="1256"/>
        <end position="1267"/>
    </location>
</feature>
<feature type="domain" description="FATC" evidence="7">
    <location>
        <begin position="3890"/>
        <end position="3922"/>
    </location>
</feature>
<evidence type="ECO:0000256" key="3">
    <source>
        <dbReference type="ARBA" id="ARBA00025079"/>
    </source>
</evidence>
<dbReference type="PROSITE" id="PS51189">
    <property type="entry name" value="FAT"/>
    <property type="match status" value="1"/>
</dbReference>
<dbReference type="InterPro" id="IPR011009">
    <property type="entry name" value="Kinase-like_dom_sf"/>
</dbReference>
<dbReference type="InterPro" id="IPR046807">
    <property type="entry name" value="Tra1_central"/>
</dbReference>
<comment type="caution">
    <text evidence="8">The sequence shown here is derived from an EMBL/GenBank/DDBJ whole genome shotgun (WGS) entry which is preliminary data.</text>
</comment>
<evidence type="ECO:0000259" key="7">
    <source>
        <dbReference type="PROSITE" id="PS51190"/>
    </source>
</evidence>
<dbReference type="InterPro" id="IPR000403">
    <property type="entry name" value="PI3/4_kinase_cat_dom"/>
</dbReference>
<dbReference type="PROSITE" id="PS50290">
    <property type="entry name" value="PI3_4_KINASE_3"/>
    <property type="match status" value="1"/>
</dbReference>
<dbReference type="Pfam" id="PF00454">
    <property type="entry name" value="PI3_PI4_kinase"/>
    <property type="match status" value="1"/>
</dbReference>
<feature type="compositionally biased region" description="Pro residues" evidence="4">
    <location>
        <begin position="171"/>
        <end position="180"/>
    </location>
</feature>
<reference evidence="8" key="2">
    <citation type="submission" date="2023-05" db="EMBL/GenBank/DDBJ databases">
        <authorList>
            <consortium name="Lawrence Berkeley National Laboratory"/>
            <person name="Steindorff A."/>
            <person name="Hensen N."/>
            <person name="Bonometti L."/>
            <person name="Westerberg I."/>
            <person name="Brannstrom I.O."/>
            <person name="Guillou S."/>
            <person name="Cros-Aarteil S."/>
            <person name="Calhoun S."/>
            <person name="Haridas S."/>
            <person name="Kuo A."/>
            <person name="Mondo S."/>
            <person name="Pangilinan J."/>
            <person name="Riley R."/>
            <person name="Labutti K."/>
            <person name="Andreopoulos B."/>
            <person name="Lipzen A."/>
            <person name="Chen C."/>
            <person name="Yanf M."/>
            <person name="Daum C."/>
            <person name="Ng V."/>
            <person name="Clum A."/>
            <person name="Ohm R."/>
            <person name="Martin F."/>
            <person name="Silar P."/>
            <person name="Natvig D."/>
            <person name="Lalanne C."/>
            <person name="Gautier V."/>
            <person name="Ament-Velasquez S.L."/>
            <person name="Kruys A."/>
            <person name="Hutchinson M.I."/>
            <person name="Powell A.J."/>
            <person name="Barry K."/>
            <person name="Miller A.N."/>
            <person name="Grigoriev I.V."/>
            <person name="Debuchy R."/>
            <person name="Gladieux P."/>
            <person name="Thoren M.H."/>
            <person name="Johannesson H."/>
        </authorList>
    </citation>
    <scope>NUCLEOTIDE SEQUENCE</scope>
    <source>
        <strain evidence="8">CBS 141.50</strain>
    </source>
</reference>
<feature type="region of interest" description="Disordered" evidence="4">
    <location>
        <begin position="1256"/>
        <end position="1277"/>
    </location>
</feature>
<dbReference type="GO" id="GO:0005634">
    <property type="term" value="C:nucleus"/>
    <property type="evidence" value="ECO:0007669"/>
    <property type="project" value="TreeGrafter"/>
</dbReference>
<dbReference type="SUPFAM" id="SSF56112">
    <property type="entry name" value="Protein kinase-like (PK-like)"/>
    <property type="match status" value="1"/>
</dbReference>
<feature type="domain" description="FAT" evidence="6">
    <location>
        <begin position="2697"/>
        <end position="3252"/>
    </location>
</feature>
<feature type="compositionally biased region" description="Polar residues" evidence="4">
    <location>
        <begin position="2076"/>
        <end position="2085"/>
    </location>
</feature>
<evidence type="ECO:0000313" key="9">
    <source>
        <dbReference type="Proteomes" id="UP001302676"/>
    </source>
</evidence>
<reference evidence="8" key="1">
    <citation type="journal article" date="2023" name="Mol. Phylogenet. Evol.">
        <title>Genome-scale phylogeny and comparative genomics of the fungal order Sordariales.</title>
        <authorList>
            <person name="Hensen N."/>
            <person name="Bonometti L."/>
            <person name="Westerberg I."/>
            <person name="Brannstrom I.O."/>
            <person name="Guillou S."/>
            <person name="Cros-Aarteil S."/>
            <person name="Calhoun S."/>
            <person name="Haridas S."/>
            <person name="Kuo A."/>
            <person name="Mondo S."/>
            <person name="Pangilinan J."/>
            <person name="Riley R."/>
            <person name="LaButti K."/>
            <person name="Andreopoulos B."/>
            <person name="Lipzen A."/>
            <person name="Chen C."/>
            <person name="Yan M."/>
            <person name="Daum C."/>
            <person name="Ng V."/>
            <person name="Clum A."/>
            <person name="Steindorff A."/>
            <person name="Ohm R.A."/>
            <person name="Martin F."/>
            <person name="Silar P."/>
            <person name="Natvig D.O."/>
            <person name="Lalanne C."/>
            <person name="Gautier V."/>
            <person name="Ament-Velasquez S.L."/>
            <person name="Kruys A."/>
            <person name="Hutchinson M.I."/>
            <person name="Powell A.J."/>
            <person name="Barry K."/>
            <person name="Miller A.N."/>
            <person name="Grigoriev I.V."/>
            <person name="Debuchy R."/>
            <person name="Gladieux P."/>
            <person name="Hiltunen Thoren M."/>
            <person name="Johannesson H."/>
        </authorList>
    </citation>
    <scope>NUCLEOTIDE SEQUENCE</scope>
    <source>
        <strain evidence="8">CBS 141.50</strain>
    </source>
</reference>
<dbReference type="PANTHER" id="PTHR11139">
    <property type="entry name" value="ATAXIA TELANGIECTASIA MUTATED ATM -RELATED"/>
    <property type="match status" value="1"/>
</dbReference>
<feature type="domain" description="PI3K/PI4K catalytic" evidence="5">
    <location>
        <begin position="3546"/>
        <end position="3893"/>
    </location>
</feature>
<dbReference type="Proteomes" id="UP001302676">
    <property type="component" value="Unassembled WGS sequence"/>
</dbReference>
<dbReference type="InterPro" id="IPR003152">
    <property type="entry name" value="FATC_dom"/>
</dbReference>
<feature type="region of interest" description="Disordered" evidence="4">
    <location>
        <begin position="168"/>
        <end position="201"/>
    </location>
</feature>
<dbReference type="SUPFAM" id="SSF48371">
    <property type="entry name" value="ARM repeat"/>
    <property type="match status" value="3"/>
</dbReference>
<dbReference type="GO" id="GO:0000124">
    <property type="term" value="C:SAGA complex"/>
    <property type="evidence" value="ECO:0007669"/>
    <property type="project" value="TreeGrafter"/>
</dbReference>
<dbReference type="GO" id="GO:0006281">
    <property type="term" value="P:DNA repair"/>
    <property type="evidence" value="ECO:0007669"/>
    <property type="project" value="TreeGrafter"/>
</dbReference>
<sequence length="3922" mass="444500">MASSLIEDVVRKLSVAEIEPRIKVEAASALRDSLDHYTSGPAYPIFLKRLMPIFVNILRQPCILYTSTPEQTNTQKLRNCLLEIFHRLPTSSSPTEPFEPYAEEVVDLLMQLVRNDNEDNAVLSVKIISDIMRHQHKLMANKVQGFLSLIQELFQQLSRVVREQLDNTPPAAAPTVPPSTPGSTHTSLLPHQQSPRAGSPAAVGADFNVDAGQQSNRNLLKGMQSFKVLAECPIIVVSIFQVYRGSVAQNVKAFVPLIKEALQCQAMAQEQAHADAAAKGTIHTGVSPNIKNRAAFGEFITAQVKTMSFLAYLLRQYANLLSDFLASLPDITVRLLKDCPREKSGARKELLVAIRHIINFNFRKIFLPKIDDLLDERTLIGDGLTVHETMRPLAFSMLADLIHHVRESLSPEQIRKTVEVYTRNLQDNFPGTSFQTMSAKLLLNMAEFIARLPNKVDARHYLIMILNAIGDKFAAMNRQYLNAVKLSKQYDQLAIDNTPETYLPDKETPPDWDEVDIFNAMPIKASNPRDRAANPVVDNKFLFRNLMNGLKNTFYQLKSCNQPGAVDLTGAPAHWTDAAYGFTAEEVNVIVKLFREGAYVFRYYEIEKPAAESPYSSPVEYMANFYMISSSKEEKDLLETFATVFHAIDPATFHEVFQQEIPRLYDMIHEHTALLHIPQFFLASEATSPSFCGMLLRFLMERIEDVGSADIKKSSILLRLFKLAFMAVTLFASQNEQVLLPHVVDIVTKSIELSTKAEEPMNYFLLLRSLFRSIGGGKFEHLYKQILPLLEMLLDVLNNLLLAARKPAERDLYVELCLTVPARLSNLLPHLSFLMRPLVVALRAGTDLVGQGLRTLELCVDNLTADYLDPIMAPVIDDLMTALFDHLKPHPYSHFHAHTTLRILGKLGGRNRKFMTDALPVTFQEYVDDRTSFDVRLIGSKRDRAFPAHLGVELAIQKLMEVPRPAKGPQPSASKQYDPYYKRQALSLIIAQVKLRVGFDNLPDDLPRILRLQVQDLIGRNKSVDISPFETSDRERSTAKKDDEEQLLKRLIKALMYAQSMPEFKAEVDALLLNLARHFTILEVGRALVDMKRAYSPFDTKSGDGPLFLDSRVLSDAILESLASENVDIRDAAERLIKEMHSSAVIIFGSPAHVARLTLFNSLASTFCHGCYQEEWFTKTGGTLGIKALLTDVELGDLWVAAKQIDFVRALMYVIKDMPQDLPEKTRRSAQVTLEALLTKLTKNIKKADCLPAPPASAATAGGAAQPLPQPQPHPKHSRMAQIVMMLNGELSHMNRHVRDTARRSLELIAKASGAEVWELVEPHRKQLLQPIYAKPLRALPFAIQIGFIDAVTYYMSLKRDFVAFDENLNRLLMESLALADATDESLAGKTLEFRTHDFIVNLRVSCIKILSSAMCFDEFGSGTNNPTRLKVVSVFFKCLYSDSTPTIEAANDALKLVLQHTNKLPKDLLQSGLRPVLASLQDAKRLTVHSLDNLGRLLRLLTTYFKVEIGARLLEHARQIAEPAFLQQISFTFFEQHNSLKVIAAIFNIFHLLPDAAKQFKERVIDNVLDLEEKLRRTHHSPFRLPVYKYLNKYPSDVWAFSLAKLEELKYGRFLSQVLRHADSGVLRDWGAANVEFIIKTCNNSISQGRDSRFTAIINTINMLDALCQFPNTLSWLDNKEHIDWLKTVGKELERNLKANSLPPNLRLPADQASEQLMAILTKALARNPKELDPLFGLIESITADDFRESPALLSHIYKHVVCNESIDFWRTTVLRCLEVYAGKTASQRTKWYLLHNIVNPIVAMDVMRHWNNGESTTTVNNKSPRFLDKSVIDSINTKIWKVNLPDPQDDLVQPRIDHTRMEVLQLSAMIVKYHHSILQDARKDFIKFGWAYIRLDDVINKHAAYVVIGYFIAHYETPAKIVTQIYISLLKTNQNEGRALVTQALELMAPVMPKRCNTALTDRNPVWAVAPRRILAEESQNVQQMTCIFHFLVRHPDLFYHTRDKFAMLIIQCLRKVASPPNPSNESRKLALNMMWLIWQWEERRVEGKLSEPLRAVSESPNTKKRKLGGELVTASSPSTARQQPEKAEFQIPLIGRQKMVKYLVEFIAQLNERYQLPSAKPRDPTLPVLPSPTTELCKKAMTLLYNLLQPQYWGDLEMDLFPNVTDVVLASEKSAGLLAGDPSETEKGDEKFITNIINTLQVVRIILNFQTDEWILKNMTHAQKILEKCLKSENPEVQDCLHVADKKYDGGRDIKPIVRRILDAVPKDVPMEDADADGESEAQTSEIIAFFSGIATESMAASNYVSGINVLWSLGNCKPSTIDQHITAIMKSLQTKLARDHVSHYAALAHQASGIRPPQQDPNAPTEMNAYDLEIQTGLILKAVEVTSMRMEILGDNRRPFLSVLATIVEKSLHVALCEKILEMVEGWVFRSEGTWPTLKEKTAVLHKMISFEHRQDPTMLMRFLDLVLRIYEDPKITRTELTVRMEHAFLIGTRAQDVETRNKFLSIFDKSLSKTASARLSYIILSQNWDTLADSYWLAQATQLLLGGVDTNPTVQLHAEDFRTLQLSQLANTYARDSREPSSMSDDKYEAFMAGHRRFVAELGEVRVRDILDPITQLQHVDSSFAHELWVALFPMFWSATAKEDRPDLERGLVALLTKDYHSRQMDKRPNVVQSLLAGAVKTWPLCKIPPHVLKFEAKTYDAWYTALYQLENSALQPEIDSATVRESNLDALVDLYASLGEDDLFYGTWRRRCQFVETNAALSYEQHGMWEKAQRMYETAQIKARTGVIPFSESEYMLWEDHWVLCAQKLQQWEVLQDFAKHENFQDLLLECAWRNPEYWQNQENRDQLDTLIKGVMDAPTPRRSFFQAFMSLLKLHNKQETMPDFSRVVDEAIQLSIRKWHQLPKRLTSAHIPVLQNFQQLVELHDASVISQSLNSTIASNLDVKSGELKLLLGSWRDRLPNPWDDIVAWQDLVTWRQHIFGLINGTYLGLVPQQPQNPGGVSFAYRGYHETAWIINRFAHVARKHALPEVCINQLSRIYTLPNIEIQEAFLKLREQAKCHYQNPDELTSGLDVINNTNLNYFSAPQKAEFYTLKGMFLEKLNQKEEADSAYGTALYFDITAAKAWAEWGYFNDRKFKENPTDLAAAKQALTSYLQAASSYKDHKSRKLIARILWLLSLDDANGTIASGFDDFKGEVLVWWWITFIPQLLVGLGHKEAPRVQNILLKIAKTYPQALYFQLRTNREDMLAIKKNQDAKERAKRVQQQQAAGKANGSAPASASASVSPQLAKKEPGSAGGAESTSRPATANGAEGKTETKAEGEAAAAVSTPVTATAQTPSSAGPAGNPNAGNAGESSGAAGQKKPPWELTEEIMSVLKTAFPLLALSMETMVDQIQKHFKCPPDEDAYRLIVALLNDGLAYVSRMPTSYARDVKLPQATENNITRFAETILPSHIRGTFEADFVKVKPTMYEYIHNLRKWRDKFEEKLDRRTTPVPLESFAHYSPHLSEFRYQKFDDVEVPGQYLQHKDKNQDFVRIDRFLPDVDLVRTIGASHRRLQIRGHDGSVHAFAVQHPAARHCRREERILQLFRQLNQTLAGKKESRRRDLQFTLPLMVPLAPHIRLVQEDVSYITLQGVYEDHCRRHGIQKDEPVLYTMEKLRGLVDAKGPVRSSFLIFITSFPQYDSNRSQKLAEHAVTARLEVMRAIQEKFVDTTLALEYFQAAFPDFAEFWLFRRRFSYQMAALTFMTYILHIDKRYPHKINIARGSGNIWGSELISFMATNRPYFHNQEPVPFRLTPNLQTLMGPLATEGIFASAIMAIARCLTEPEFQLEHALTLFVRDEMMFWFTSGLGAGGLTEAQLRDTVQGNSEMIVKKAVSLAQAPAGNLPAHQTVIDLIAKAVNPMNLAMCDALWMPYL</sequence>
<dbReference type="GeneID" id="87822044"/>
<dbReference type="Gene3D" id="1.10.1070.11">
    <property type="entry name" value="Phosphatidylinositol 3-/4-kinase, catalytic domain"/>
    <property type="match status" value="1"/>
</dbReference>
<feature type="region of interest" description="Disordered" evidence="4">
    <location>
        <begin position="3260"/>
        <end position="3370"/>
    </location>
</feature>
<protein>
    <recommendedName>
        <fullName evidence="10">Non-specific serine/threonine protein kinase</fullName>
    </recommendedName>
</protein>
<dbReference type="PANTHER" id="PTHR11139:SF1">
    <property type="entry name" value="TRANSFORMATION_TRANSCRIPTION DOMAIN-ASSOCIATED PROTEIN"/>
    <property type="match status" value="1"/>
</dbReference>
<name>A0AAN6V9D7_9PEZI</name>
<dbReference type="InterPro" id="IPR014009">
    <property type="entry name" value="PIK_FAT"/>
</dbReference>
<dbReference type="SMART" id="SM01343">
    <property type="entry name" value="FATC"/>
    <property type="match status" value="1"/>
</dbReference>
<proteinExistence type="inferred from homology"/>
<gene>
    <name evidence="8" type="ORF">C8A04DRAFT_9288</name>
</gene>
<evidence type="ECO:0000256" key="4">
    <source>
        <dbReference type="SAM" id="MobiDB-lite"/>
    </source>
</evidence>
<organism evidence="8 9">
    <name type="scientific">Dichotomopilus funicola</name>
    <dbReference type="NCBI Taxonomy" id="1934379"/>
    <lineage>
        <taxon>Eukaryota</taxon>
        <taxon>Fungi</taxon>
        <taxon>Dikarya</taxon>
        <taxon>Ascomycota</taxon>
        <taxon>Pezizomycotina</taxon>
        <taxon>Sordariomycetes</taxon>
        <taxon>Sordariomycetidae</taxon>
        <taxon>Sordariales</taxon>
        <taxon>Chaetomiaceae</taxon>
        <taxon>Dichotomopilus</taxon>
    </lineage>
</organism>
<keyword evidence="9" id="KW-1185">Reference proteome</keyword>
<dbReference type="EMBL" id="MU853557">
    <property type="protein sequence ID" value="KAK4147258.1"/>
    <property type="molecule type" value="Genomic_DNA"/>
</dbReference>
<dbReference type="InterPro" id="IPR011989">
    <property type="entry name" value="ARM-like"/>
</dbReference>
<dbReference type="Pfam" id="PF02259">
    <property type="entry name" value="FAT"/>
    <property type="match status" value="1"/>
</dbReference>
<evidence type="ECO:0000256" key="1">
    <source>
        <dbReference type="ARBA" id="ARBA00007234"/>
    </source>
</evidence>
<dbReference type="Pfam" id="PF20206">
    <property type="entry name" value="Tra1_ring"/>
    <property type="match status" value="1"/>
</dbReference>
<dbReference type="GO" id="GO:0035267">
    <property type="term" value="C:NuA4 histone acetyltransferase complex"/>
    <property type="evidence" value="ECO:0007669"/>
    <property type="project" value="TreeGrafter"/>
</dbReference>
<dbReference type="Pfam" id="PF02260">
    <property type="entry name" value="FATC"/>
    <property type="match status" value="1"/>
</dbReference>
<feature type="compositionally biased region" description="Low complexity" evidence="4">
    <location>
        <begin position="3328"/>
        <end position="3366"/>
    </location>
</feature>
<comment type="similarity">
    <text evidence="1">Belongs to the PI3/PI4-kinase family. TRA1 subfamily.</text>
</comment>
<evidence type="ECO:0000313" key="8">
    <source>
        <dbReference type="EMBL" id="KAK4147258.1"/>
    </source>
</evidence>
<comment type="subunit">
    <text evidence="2">Associates with DNA double-strand breaks.</text>
</comment>
<dbReference type="InterPro" id="IPR050517">
    <property type="entry name" value="DDR_Repair_Kinase"/>
</dbReference>
<feature type="compositionally biased region" description="Low complexity" evidence="4">
    <location>
        <begin position="3274"/>
        <end position="3292"/>
    </location>
</feature>
<dbReference type="InterPro" id="IPR036940">
    <property type="entry name" value="PI3/4_kinase_cat_sf"/>
</dbReference>
<dbReference type="InterPro" id="IPR016024">
    <property type="entry name" value="ARM-type_fold"/>
</dbReference>
<dbReference type="InterPro" id="IPR003151">
    <property type="entry name" value="PIK-rel_kinase_FAT"/>
</dbReference>
<dbReference type="InterPro" id="IPR046805">
    <property type="entry name" value="Tra1_ring"/>
</dbReference>
<dbReference type="PROSITE" id="PS51190">
    <property type="entry name" value="FATC"/>
    <property type="match status" value="1"/>
</dbReference>
<dbReference type="RefSeq" id="XP_062640629.1">
    <property type="nucleotide sequence ID" value="XM_062785431.1"/>
</dbReference>
<evidence type="ECO:0000259" key="6">
    <source>
        <dbReference type="PROSITE" id="PS51189"/>
    </source>
</evidence>
<dbReference type="GO" id="GO:0006355">
    <property type="term" value="P:regulation of DNA-templated transcription"/>
    <property type="evidence" value="ECO:0007669"/>
    <property type="project" value="TreeGrafter"/>
</dbReference>
<dbReference type="Gene3D" id="1.25.10.10">
    <property type="entry name" value="Leucine-rich Repeat Variant"/>
    <property type="match status" value="1"/>
</dbReference>
<dbReference type="SMART" id="SM00146">
    <property type="entry name" value="PI3Kc"/>
    <property type="match status" value="1"/>
</dbReference>
<accession>A0AAN6V9D7</accession>